<comment type="caution">
    <text evidence="6">The sequence shown here is derived from an EMBL/GenBank/DDBJ whole genome shotgun (WGS) entry which is preliminary data.</text>
</comment>
<dbReference type="GO" id="GO:0008270">
    <property type="term" value="F:zinc ion binding"/>
    <property type="evidence" value="ECO:0007669"/>
    <property type="project" value="UniProtKB-KW"/>
</dbReference>
<dbReference type="InterPro" id="IPR011011">
    <property type="entry name" value="Znf_FYVE_PHD"/>
</dbReference>
<evidence type="ECO:0000256" key="1">
    <source>
        <dbReference type="ARBA" id="ARBA00022723"/>
    </source>
</evidence>
<reference evidence="6" key="1">
    <citation type="submission" date="2021-01" db="EMBL/GenBank/DDBJ databases">
        <authorList>
            <person name="Kaushik A."/>
        </authorList>
    </citation>
    <scope>NUCLEOTIDE SEQUENCE</scope>
    <source>
        <strain evidence="6">AG6-10EEA</strain>
    </source>
</reference>
<gene>
    <name evidence="6" type="ORF">RDB_LOCUS39760</name>
</gene>
<evidence type="ECO:0000259" key="5">
    <source>
        <dbReference type="SMART" id="SM00396"/>
    </source>
</evidence>
<sequence>MTTPQDLARAQASLVHEASLALPGEFTRCTYDLGYLKQSVYLCLSCQDGRGVCASCSIGCHADHEQIELFPKRHFRCDCPTSGMAHPCSLRPAPQPQTPLSAPQTGPHKLPINTENTYSQNYFRGGRFCRCAQTYDAKRERETMVQCLVCEDWFHESCLDLRERVPPRDLDESVNPPAQNVPAPTVESVQGAQPGEAAQTTQPSDSAPPASSLAQNETTDADDASSTYSSTSLPPALIPGDTYETLVCGTCVRNIATLKRYAGTKGVRMVVPREEGGFKVLGEDWEDEVDVVGETDEGKGAGTKRRASGTGVEEEQANKRPRAEEPNPASNDTTTTADPSTSTSTSTLTRSPNRCTAPPINTSAQTILSDPAACGDVFLSVGWRERWCRCETCYPSLLKHPYLLEEEETYEPPQDPDAGLSLEELGMRALATLPHERALDSIRAYNSMRDDLMLYLRPFADSGREVREEDITAFFQRRRQGRV</sequence>
<evidence type="ECO:0000256" key="3">
    <source>
        <dbReference type="ARBA" id="ARBA00022833"/>
    </source>
</evidence>
<dbReference type="EMBL" id="CAJMXA010000813">
    <property type="protein sequence ID" value="CAE6443733.1"/>
    <property type="molecule type" value="Genomic_DNA"/>
</dbReference>
<dbReference type="InterPro" id="IPR019787">
    <property type="entry name" value="Znf_PHD-finger"/>
</dbReference>
<dbReference type="Gene3D" id="3.30.40.10">
    <property type="entry name" value="Zinc/RING finger domain, C3HC4 (zinc finger)"/>
    <property type="match status" value="1"/>
</dbReference>
<name>A0A8H3AYW9_9AGAM</name>
<evidence type="ECO:0000313" key="7">
    <source>
        <dbReference type="Proteomes" id="UP000663853"/>
    </source>
</evidence>
<keyword evidence="1" id="KW-0479">Metal-binding</keyword>
<evidence type="ECO:0000313" key="6">
    <source>
        <dbReference type="EMBL" id="CAE6443733.1"/>
    </source>
</evidence>
<proteinExistence type="predicted"/>
<dbReference type="Pfam" id="PF00628">
    <property type="entry name" value="PHD"/>
    <property type="match status" value="1"/>
</dbReference>
<dbReference type="PANTHER" id="PTHR13513">
    <property type="entry name" value="E3 UBIQUITIN-PROTEIN LIGASE UBR7"/>
    <property type="match status" value="1"/>
</dbReference>
<dbReference type="InterPro" id="IPR013083">
    <property type="entry name" value="Znf_RING/FYVE/PHD"/>
</dbReference>
<feature type="region of interest" description="Disordered" evidence="4">
    <location>
        <begin position="169"/>
        <end position="239"/>
    </location>
</feature>
<feature type="region of interest" description="Disordered" evidence="4">
    <location>
        <begin position="91"/>
        <end position="112"/>
    </location>
</feature>
<dbReference type="PANTHER" id="PTHR13513:SF9">
    <property type="entry name" value="E3 UBIQUITIN-PROTEIN LIGASE UBR7-RELATED"/>
    <property type="match status" value="1"/>
</dbReference>
<dbReference type="AlphaFoldDB" id="A0A8H3AYW9"/>
<evidence type="ECO:0000256" key="2">
    <source>
        <dbReference type="ARBA" id="ARBA00022771"/>
    </source>
</evidence>
<feature type="region of interest" description="Disordered" evidence="4">
    <location>
        <begin position="289"/>
        <end position="362"/>
    </location>
</feature>
<dbReference type="GO" id="GO:0061630">
    <property type="term" value="F:ubiquitin protein ligase activity"/>
    <property type="evidence" value="ECO:0007669"/>
    <property type="project" value="InterPro"/>
</dbReference>
<dbReference type="InterPro" id="IPR047506">
    <property type="entry name" value="UBR7-like_UBR-box"/>
</dbReference>
<accession>A0A8H3AYW9</accession>
<feature type="compositionally biased region" description="Low complexity" evidence="4">
    <location>
        <begin position="203"/>
        <end position="214"/>
    </location>
</feature>
<dbReference type="Proteomes" id="UP000663853">
    <property type="component" value="Unassembled WGS sequence"/>
</dbReference>
<feature type="domain" description="UBR-type" evidence="5">
    <location>
        <begin position="27"/>
        <end position="92"/>
    </location>
</feature>
<evidence type="ECO:0000256" key="4">
    <source>
        <dbReference type="SAM" id="MobiDB-lite"/>
    </source>
</evidence>
<keyword evidence="2" id="KW-0863">Zinc-finger</keyword>
<feature type="compositionally biased region" description="Basic and acidic residues" evidence="4">
    <location>
        <begin position="316"/>
        <end position="325"/>
    </location>
</feature>
<organism evidence="6 7">
    <name type="scientific">Rhizoctonia solani</name>
    <dbReference type="NCBI Taxonomy" id="456999"/>
    <lineage>
        <taxon>Eukaryota</taxon>
        <taxon>Fungi</taxon>
        <taxon>Dikarya</taxon>
        <taxon>Basidiomycota</taxon>
        <taxon>Agaricomycotina</taxon>
        <taxon>Agaricomycetes</taxon>
        <taxon>Cantharellales</taxon>
        <taxon>Ceratobasidiaceae</taxon>
        <taxon>Rhizoctonia</taxon>
    </lineage>
</organism>
<dbReference type="SMART" id="SM00396">
    <property type="entry name" value="ZnF_UBR1"/>
    <property type="match status" value="1"/>
</dbReference>
<dbReference type="CDD" id="cd19677">
    <property type="entry name" value="UBR-box_UBR7"/>
    <property type="match status" value="1"/>
</dbReference>
<protein>
    <recommendedName>
        <fullName evidence="5">UBR-type domain-containing protein</fullName>
    </recommendedName>
</protein>
<dbReference type="OrthoDB" id="425925at2759"/>
<feature type="compositionally biased region" description="Low complexity" evidence="4">
    <location>
        <begin position="329"/>
        <end position="354"/>
    </location>
</feature>
<dbReference type="InterPro" id="IPR040204">
    <property type="entry name" value="UBR7"/>
</dbReference>
<keyword evidence="3" id="KW-0862">Zinc</keyword>
<dbReference type="GO" id="GO:0005737">
    <property type="term" value="C:cytoplasm"/>
    <property type="evidence" value="ECO:0007669"/>
    <property type="project" value="TreeGrafter"/>
</dbReference>
<dbReference type="SUPFAM" id="SSF57903">
    <property type="entry name" value="FYVE/PHD zinc finger"/>
    <property type="match status" value="1"/>
</dbReference>
<dbReference type="InterPro" id="IPR003126">
    <property type="entry name" value="Znf_UBR"/>
</dbReference>